<name>A0A8J8G840_9FLAO</name>
<dbReference type="EMBL" id="JABSNO010000018">
    <property type="protein sequence ID" value="NRS93208.1"/>
    <property type="molecule type" value="Genomic_DNA"/>
</dbReference>
<dbReference type="InterPro" id="IPR007712">
    <property type="entry name" value="RelE/ParE_toxin"/>
</dbReference>
<evidence type="ECO:0000313" key="2">
    <source>
        <dbReference type="EMBL" id="NRS93208.1"/>
    </source>
</evidence>
<dbReference type="Proteomes" id="UP000610746">
    <property type="component" value="Unassembled WGS sequence"/>
</dbReference>
<proteinExistence type="predicted"/>
<dbReference type="Pfam" id="PF05016">
    <property type="entry name" value="ParE_toxin"/>
    <property type="match status" value="1"/>
</dbReference>
<keyword evidence="1" id="KW-1277">Toxin-antitoxin system</keyword>
<evidence type="ECO:0000256" key="1">
    <source>
        <dbReference type="ARBA" id="ARBA00022649"/>
    </source>
</evidence>
<dbReference type="AlphaFoldDB" id="A0A8J8G840"/>
<dbReference type="Gene3D" id="3.30.2310.20">
    <property type="entry name" value="RelE-like"/>
    <property type="match status" value="1"/>
</dbReference>
<dbReference type="InterPro" id="IPR035093">
    <property type="entry name" value="RelE/ParE_toxin_dom_sf"/>
</dbReference>
<protein>
    <submittedName>
        <fullName evidence="2">Toxin ParE1/3/4</fullName>
    </submittedName>
</protein>
<comment type="caution">
    <text evidence="2">The sequence shown here is derived from an EMBL/GenBank/DDBJ whole genome shotgun (WGS) entry which is preliminary data.</text>
</comment>
<sequence>MYNLNLTNEAKADLFRIYQNGFHKFGELQADKYLEQFYSNFEKIESNPFMFPQAIDKRGVDTIFYNIIGFEIEIITIIGRQDFS</sequence>
<organism evidence="2 3">
    <name type="scientific">Frigoriflavimonas asaccharolytica</name>
    <dbReference type="NCBI Taxonomy" id="2735899"/>
    <lineage>
        <taxon>Bacteria</taxon>
        <taxon>Pseudomonadati</taxon>
        <taxon>Bacteroidota</taxon>
        <taxon>Flavobacteriia</taxon>
        <taxon>Flavobacteriales</taxon>
        <taxon>Weeksellaceae</taxon>
        <taxon>Frigoriflavimonas</taxon>
    </lineage>
</organism>
<reference evidence="2" key="1">
    <citation type="submission" date="2020-05" db="EMBL/GenBank/DDBJ databases">
        <title>Genomic Encyclopedia of Type Strains, Phase IV (KMG-V): Genome sequencing to study the core and pangenomes of soil and plant-associated prokaryotes.</title>
        <authorList>
            <person name="Whitman W."/>
        </authorList>
    </citation>
    <scope>NUCLEOTIDE SEQUENCE</scope>
    <source>
        <strain evidence="2">16F</strain>
    </source>
</reference>
<gene>
    <name evidence="2" type="ORF">HNQ03_002295</name>
</gene>
<keyword evidence="3" id="KW-1185">Reference proteome</keyword>
<evidence type="ECO:0000313" key="3">
    <source>
        <dbReference type="Proteomes" id="UP000610746"/>
    </source>
</evidence>
<dbReference type="RefSeq" id="WP_173779784.1">
    <property type="nucleotide sequence ID" value="NZ_JABSNO010000018.1"/>
</dbReference>
<accession>A0A8J8G840</accession>